<feature type="transmembrane region" description="Helical" evidence="1">
    <location>
        <begin position="102"/>
        <end position="121"/>
    </location>
</feature>
<name>A0A0F9VEM8_9ZZZZ</name>
<sequence length="162" mass="18748">MYVYPLVGAIIALFGLCFPVVSTYDGVTLWSWGFYTIEHKSLGYFRINNEKEFETVFRLVLSFSFLLFLLMLFSLIIIIQISMQMKKNQISMNEAKTLWGRMSFGFFLFLFMNILSLTSIIVEKKVIYYKIGIILLFLGGFICLVPSLSELKNIIKGMIQNV</sequence>
<gene>
    <name evidence="2" type="ORF">LCGC14_0415030</name>
</gene>
<organism evidence="2">
    <name type="scientific">marine sediment metagenome</name>
    <dbReference type="NCBI Taxonomy" id="412755"/>
    <lineage>
        <taxon>unclassified sequences</taxon>
        <taxon>metagenomes</taxon>
        <taxon>ecological metagenomes</taxon>
    </lineage>
</organism>
<proteinExistence type="predicted"/>
<evidence type="ECO:0000313" key="2">
    <source>
        <dbReference type="EMBL" id="KKN72021.1"/>
    </source>
</evidence>
<evidence type="ECO:0000256" key="1">
    <source>
        <dbReference type="SAM" id="Phobius"/>
    </source>
</evidence>
<accession>A0A0F9VEM8</accession>
<keyword evidence="1" id="KW-0812">Transmembrane</keyword>
<keyword evidence="1" id="KW-1133">Transmembrane helix</keyword>
<feature type="transmembrane region" description="Helical" evidence="1">
    <location>
        <begin position="59"/>
        <end position="81"/>
    </location>
</feature>
<comment type="caution">
    <text evidence="2">The sequence shown here is derived from an EMBL/GenBank/DDBJ whole genome shotgun (WGS) entry which is preliminary data.</text>
</comment>
<dbReference type="EMBL" id="LAZR01000371">
    <property type="protein sequence ID" value="KKN72021.1"/>
    <property type="molecule type" value="Genomic_DNA"/>
</dbReference>
<dbReference type="AlphaFoldDB" id="A0A0F9VEM8"/>
<protein>
    <submittedName>
        <fullName evidence="2">Uncharacterized protein</fullName>
    </submittedName>
</protein>
<keyword evidence="1" id="KW-0472">Membrane</keyword>
<feature type="transmembrane region" description="Helical" evidence="1">
    <location>
        <begin position="127"/>
        <end position="148"/>
    </location>
</feature>
<reference evidence="2" key="1">
    <citation type="journal article" date="2015" name="Nature">
        <title>Complex archaea that bridge the gap between prokaryotes and eukaryotes.</title>
        <authorList>
            <person name="Spang A."/>
            <person name="Saw J.H."/>
            <person name="Jorgensen S.L."/>
            <person name="Zaremba-Niedzwiedzka K."/>
            <person name="Martijn J."/>
            <person name="Lind A.E."/>
            <person name="van Eijk R."/>
            <person name="Schleper C."/>
            <person name="Guy L."/>
            <person name="Ettema T.J."/>
        </authorList>
    </citation>
    <scope>NUCLEOTIDE SEQUENCE</scope>
</reference>